<dbReference type="GO" id="GO:0016020">
    <property type="term" value="C:membrane"/>
    <property type="evidence" value="ECO:0007669"/>
    <property type="project" value="UniProtKB-SubCell"/>
</dbReference>
<dbReference type="InterPro" id="IPR029044">
    <property type="entry name" value="Nucleotide-diphossugar_trans"/>
</dbReference>
<feature type="transmembrane region" description="Helical" evidence="7">
    <location>
        <begin position="63"/>
        <end position="96"/>
    </location>
</feature>
<feature type="domain" description="Glycosyltransferase 2-like" evidence="8">
    <location>
        <begin position="184"/>
        <end position="397"/>
    </location>
</feature>
<keyword evidence="5 7" id="KW-1133">Transmembrane helix</keyword>
<evidence type="ECO:0000313" key="9">
    <source>
        <dbReference type="EMBL" id="EPX90360.1"/>
    </source>
</evidence>
<evidence type="ECO:0000256" key="7">
    <source>
        <dbReference type="SAM" id="Phobius"/>
    </source>
</evidence>
<keyword evidence="4 7" id="KW-0812">Transmembrane</keyword>
<proteinExistence type="predicted"/>
<evidence type="ECO:0000256" key="1">
    <source>
        <dbReference type="ARBA" id="ARBA00004141"/>
    </source>
</evidence>
<evidence type="ECO:0000313" key="10">
    <source>
        <dbReference type="Proteomes" id="UP000015340"/>
    </source>
</evidence>
<dbReference type="PANTHER" id="PTHR43867:SF2">
    <property type="entry name" value="CELLULOSE SYNTHASE CATALYTIC SUBUNIT A [UDP-FORMING]"/>
    <property type="match status" value="1"/>
</dbReference>
<reference evidence="9 10" key="1">
    <citation type="journal article" date="2014" name="J. Clin. Microbiol.">
        <title>Characterization of Streptococcus tigurinus Small-Colony Variants Causing Prosthetic Joint Infection by Comparative Whole-Genome Analyses.</title>
        <authorList>
            <person name="Zbinden A."/>
            <person name="Quiblier C."/>
            <person name="Hernandez D."/>
            <person name="Herzog K."/>
            <person name="Bodler P."/>
            <person name="Senn M.M."/>
            <person name="Gizard Y."/>
            <person name="Schrenzel J."/>
            <person name="Francois P."/>
        </authorList>
    </citation>
    <scope>NUCLEOTIDE SEQUENCE [LARGE SCALE GENOMIC DNA]</scope>
    <source>
        <strain evidence="9 10">2426</strain>
    </source>
</reference>
<accession>S9SJQ2</accession>
<feature type="transmembrane region" description="Helical" evidence="7">
    <location>
        <begin position="37"/>
        <end position="57"/>
    </location>
</feature>
<keyword evidence="6 7" id="KW-0472">Membrane</keyword>
<keyword evidence="3" id="KW-0808">Transferase</keyword>
<evidence type="ECO:0000256" key="5">
    <source>
        <dbReference type="ARBA" id="ARBA00022989"/>
    </source>
</evidence>
<evidence type="ECO:0000256" key="4">
    <source>
        <dbReference type="ARBA" id="ARBA00022692"/>
    </source>
</evidence>
<evidence type="ECO:0000256" key="6">
    <source>
        <dbReference type="ARBA" id="ARBA00023136"/>
    </source>
</evidence>
<dbReference type="SUPFAM" id="SSF53448">
    <property type="entry name" value="Nucleotide-diphospho-sugar transferases"/>
    <property type="match status" value="1"/>
</dbReference>
<evidence type="ECO:0000259" key="8">
    <source>
        <dbReference type="Pfam" id="PF13632"/>
    </source>
</evidence>
<dbReference type="Gene3D" id="3.90.550.10">
    <property type="entry name" value="Spore Coat Polysaccharide Biosynthesis Protein SpsA, Chain A"/>
    <property type="match status" value="1"/>
</dbReference>
<evidence type="ECO:0000256" key="2">
    <source>
        <dbReference type="ARBA" id="ARBA00022676"/>
    </source>
</evidence>
<dbReference type="Proteomes" id="UP000015340">
    <property type="component" value="Unassembled WGS sequence"/>
</dbReference>
<feature type="transmembrane region" description="Helical" evidence="7">
    <location>
        <begin position="363"/>
        <end position="396"/>
    </location>
</feature>
<comment type="subcellular location">
    <subcellularLocation>
        <location evidence="1">Membrane</location>
        <topology evidence="1">Multi-pass membrane protein</topology>
    </subcellularLocation>
</comment>
<feature type="transmembrane region" description="Helical" evidence="7">
    <location>
        <begin position="416"/>
        <end position="435"/>
    </location>
</feature>
<gene>
    <name evidence="9" type="ORF">L698_03715</name>
</gene>
<comment type="caution">
    <text evidence="9">The sequence shown here is derived from an EMBL/GenBank/DDBJ whole genome shotgun (WGS) entry which is preliminary data.</text>
</comment>
<dbReference type="AlphaFoldDB" id="S9SJQ2"/>
<name>S9SJQ2_STROR</name>
<dbReference type="GO" id="GO:0016757">
    <property type="term" value="F:glycosyltransferase activity"/>
    <property type="evidence" value="ECO:0007669"/>
    <property type="project" value="UniProtKB-KW"/>
</dbReference>
<feature type="transmembrane region" description="Helical" evidence="7">
    <location>
        <begin position="12"/>
        <end position="30"/>
    </location>
</feature>
<dbReference type="Pfam" id="PF13632">
    <property type="entry name" value="Glyco_trans_2_3"/>
    <property type="match status" value="1"/>
</dbReference>
<dbReference type="PANTHER" id="PTHR43867">
    <property type="entry name" value="CELLULOSE SYNTHASE CATALYTIC SUBUNIT A [UDP-FORMING]"/>
    <property type="match status" value="1"/>
</dbReference>
<evidence type="ECO:0000256" key="3">
    <source>
        <dbReference type="ARBA" id="ARBA00022679"/>
    </source>
</evidence>
<sequence>MKNWYRFRNWFLTLLGCELLLLVLCFFYARTIILEQLLFFALALFSVLVLSDLLLAWTLILSFGLGVIVLIAGVVFIPNSSVLLLLISFPTLLGILMKVRHYLLKMASKVQDQEDDAKSDYHSMINKQSESVLQSVLIHWSHEDLFFQINPREYNRMLVRIQEIIAQKLSYNDKLYYLSEGNFIILSHDSQISLQEFCLNNIVKDLEALHFHGKNGMQEIQFQLGYLVIDSQNKSKYQNFLTRCINQEIVVTQRVHHVGMWHLFKIGRIPGTNFIIQTDFVKSIGGWKNGALTEDTDISFKIMQSGKLIALAYNSEAFQQEPETLKSYYMQRKRWAKGNYEVVLSNFKHLFGRANWRVKLEVFNYSCVFFWFNFAIVLSDLIFLANVLAICLNLFFPDVRIPFAFDADNIYIAQLMLFNWILMIGLYLMQIMTALASQFGQATTKQIWLALAAYFTYAQMFIVVSIDSISSIVLDKVLRRKETKWVKTKRFAG</sequence>
<dbReference type="PATRIC" id="fig|1333865.3.peg.733"/>
<keyword evidence="2" id="KW-0328">Glycosyltransferase</keyword>
<dbReference type="InterPro" id="IPR001173">
    <property type="entry name" value="Glyco_trans_2-like"/>
</dbReference>
<organism evidence="9 10">
    <name type="scientific">Streptococcus oralis subsp. tigurinus 2426</name>
    <dbReference type="NCBI Taxonomy" id="1333865"/>
    <lineage>
        <taxon>Bacteria</taxon>
        <taxon>Bacillati</taxon>
        <taxon>Bacillota</taxon>
        <taxon>Bacilli</taxon>
        <taxon>Lactobacillales</taxon>
        <taxon>Streptococcaceae</taxon>
        <taxon>Streptococcus</taxon>
    </lineage>
</organism>
<dbReference type="InterPro" id="IPR050321">
    <property type="entry name" value="Glycosyltr_2/OpgH_subfam"/>
</dbReference>
<dbReference type="EMBL" id="ASXA01000002">
    <property type="protein sequence ID" value="EPX90360.1"/>
    <property type="molecule type" value="Genomic_DNA"/>
</dbReference>
<protein>
    <recommendedName>
        <fullName evidence="8">Glycosyltransferase 2-like domain-containing protein</fullName>
    </recommendedName>
</protein>
<feature type="transmembrane region" description="Helical" evidence="7">
    <location>
        <begin position="447"/>
        <end position="466"/>
    </location>
</feature>